<feature type="chain" id="PRO_5040387896" description="Hydrophobin" evidence="1">
    <location>
        <begin position="22"/>
        <end position="54"/>
    </location>
</feature>
<evidence type="ECO:0000313" key="3">
    <source>
        <dbReference type="Proteomes" id="UP000724874"/>
    </source>
</evidence>
<evidence type="ECO:0000256" key="1">
    <source>
        <dbReference type="SAM" id="SignalP"/>
    </source>
</evidence>
<dbReference type="AlphaFoldDB" id="A0A9P5NGM5"/>
<keyword evidence="3" id="KW-1185">Reference proteome</keyword>
<evidence type="ECO:0000313" key="2">
    <source>
        <dbReference type="EMBL" id="KAF8885081.1"/>
    </source>
</evidence>
<comment type="caution">
    <text evidence="2">The sequence shown here is derived from an EMBL/GenBank/DDBJ whole genome shotgun (WGS) entry which is preliminary data.</text>
</comment>
<evidence type="ECO:0008006" key="4">
    <source>
        <dbReference type="Google" id="ProtNLM"/>
    </source>
</evidence>
<accession>A0A9P5NGM5</accession>
<organism evidence="2 3">
    <name type="scientific">Gymnopilus junonius</name>
    <name type="common">Spectacular rustgill mushroom</name>
    <name type="synonym">Gymnopilus spectabilis subsp. junonius</name>
    <dbReference type="NCBI Taxonomy" id="109634"/>
    <lineage>
        <taxon>Eukaryota</taxon>
        <taxon>Fungi</taxon>
        <taxon>Dikarya</taxon>
        <taxon>Basidiomycota</taxon>
        <taxon>Agaricomycotina</taxon>
        <taxon>Agaricomycetes</taxon>
        <taxon>Agaricomycetidae</taxon>
        <taxon>Agaricales</taxon>
        <taxon>Agaricineae</taxon>
        <taxon>Hymenogastraceae</taxon>
        <taxon>Gymnopilus</taxon>
    </lineage>
</organism>
<name>A0A9P5NGM5_GYMJU</name>
<dbReference type="EMBL" id="JADNYJ010000104">
    <property type="protein sequence ID" value="KAF8885081.1"/>
    <property type="molecule type" value="Genomic_DNA"/>
</dbReference>
<reference evidence="2" key="1">
    <citation type="submission" date="2020-11" db="EMBL/GenBank/DDBJ databases">
        <authorList>
            <consortium name="DOE Joint Genome Institute"/>
            <person name="Ahrendt S."/>
            <person name="Riley R."/>
            <person name="Andreopoulos W."/>
            <person name="LaButti K."/>
            <person name="Pangilinan J."/>
            <person name="Ruiz-duenas F.J."/>
            <person name="Barrasa J.M."/>
            <person name="Sanchez-Garcia M."/>
            <person name="Camarero S."/>
            <person name="Miyauchi S."/>
            <person name="Serrano A."/>
            <person name="Linde D."/>
            <person name="Babiker R."/>
            <person name="Drula E."/>
            <person name="Ayuso-Fernandez I."/>
            <person name="Pacheco R."/>
            <person name="Padilla G."/>
            <person name="Ferreira P."/>
            <person name="Barriuso J."/>
            <person name="Kellner H."/>
            <person name="Castanera R."/>
            <person name="Alfaro M."/>
            <person name="Ramirez L."/>
            <person name="Pisabarro A.G."/>
            <person name="Kuo A."/>
            <person name="Tritt A."/>
            <person name="Lipzen A."/>
            <person name="He G."/>
            <person name="Yan M."/>
            <person name="Ng V."/>
            <person name="Cullen D."/>
            <person name="Martin F."/>
            <person name="Rosso M.-N."/>
            <person name="Henrissat B."/>
            <person name="Hibbett D."/>
            <person name="Martinez A.T."/>
            <person name="Grigoriev I.V."/>
        </authorList>
    </citation>
    <scope>NUCLEOTIDE SEQUENCE</scope>
    <source>
        <strain evidence="2">AH 44721</strain>
    </source>
</reference>
<proteinExistence type="predicted"/>
<gene>
    <name evidence="2" type="ORF">CPB84DRAFT_1788674</name>
</gene>
<dbReference type="Proteomes" id="UP000724874">
    <property type="component" value="Unassembled WGS sequence"/>
</dbReference>
<feature type="signal peptide" evidence="1">
    <location>
        <begin position="1"/>
        <end position="21"/>
    </location>
</feature>
<sequence length="54" mass="5659">MFARAASVFVLALPLLAAANAIPRNNGDQCTTGSLQCCSSAQSVSHILSTRQCY</sequence>
<protein>
    <recommendedName>
        <fullName evidence="4">Hydrophobin</fullName>
    </recommendedName>
</protein>
<keyword evidence="1" id="KW-0732">Signal</keyword>